<dbReference type="EMBL" id="JACAZF010000010">
    <property type="protein sequence ID" value="KAF7293638.1"/>
    <property type="molecule type" value="Genomic_DNA"/>
</dbReference>
<evidence type="ECO:0000313" key="3">
    <source>
        <dbReference type="EMBL" id="KAF7293670.1"/>
    </source>
</evidence>
<evidence type="ECO:0000313" key="4">
    <source>
        <dbReference type="Proteomes" id="UP000636479"/>
    </source>
</evidence>
<name>A0A8H6S7L9_9AGAR</name>
<feature type="compositionally biased region" description="Polar residues" evidence="1">
    <location>
        <begin position="1"/>
        <end position="12"/>
    </location>
</feature>
<feature type="compositionally biased region" description="Polar residues" evidence="1">
    <location>
        <begin position="30"/>
        <end position="39"/>
    </location>
</feature>
<evidence type="ECO:0000256" key="1">
    <source>
        <dbReference type="SAM" id="MobiDB-lite"/>
    </source>
</evidence>
<proteinExistence type="predicted"/>
<dbReference type="AlphaFoldDB" id="A0A8H6S7L9"/>
<dbReference type="GeneID" id="59350485"/>
<sequence length="149" mass="16334">MTELGSSPTPSSLMKEPCTDLQNDGPGTRNLDSAENQALTPLPPNELKLRYQNWTLLVPSSPLAAQQLIHTLRAHREACIAEHAMAQRRLHEMVSAMNFLRSLIDERTRSIRDAEHDIGEAHLALHAHGVALGNDGCSLCRNGKDALIA</sequence>
<reference evidence="3" key="1">
    <citation type="submission" date="2020-05" db="EMBL/GenBank/DDBJ databases">
        <title>Mycena genomes resolve the evolution of fungal bioluminescence.</title>
        <authorList>
            <person name="Tsai I.J."/>
        </authorList>
    </citation>
    <scope>NUCLEOTIDE SEQUENCE</scope>
    <source>
        <strain evidence="3">171206Taipei</strain>
    </source>
</reference>
<dbReference type="EMBL" id="JACAZF010000010">
    <property type="protein sequence ID" value="KAF7293670.1"/>
    <property type="molecule type" value="Genomic_DNA"/>
</dbReference>
<dbReference type="RefSeq" id="XP_037215801.1">
    <property type="nucleotide sequence ID" value="XM_037367969.1"/>
</dbReference>
<protein>
    <submittedName>
        <fullName evidence="3">Uncharacterized protein</fullName>
    </submittedName>
</protein>
<feature type="region of interest" description="Disordered" evidence="1">
    <location>
        <begin position="1"/>
        <end position="41"/>
    </location>
</feature>
<accession>A0A8H6S7L9</accession>
<organism evidence="3 4">
    <name type="scientific">Mycena indigotica</name>
    <dbReference type="NCBI Taxonomy" id="2126181"/>
    <lineage>
        <taxon>Eukaryota</taxon>
        <taxon>Fungi</taxon>
        <taxon>Dikarya</taxon>
        <taxon>Basidiomycota</taxon>
        <taxon>Agaricomycotina</taxon>
        <taxon>Agaricomycetes</taxon>
        <taxon>Agaricomycetidae</taxon>
        <taxon>Agaricales</taxon>
        <taxon>Marasmiineae</taxon>
        <taxon>Mycenaceae</taxon>
        <taxon>Mycena</taxon>
    </lineage>
</organism>
<gene>
    <name evidence="2" type="ORF">MIND_01143200</name>
    <name evidence="3" type="ORF">MIND_01147000</name>
</gene>
<evidence type="ECO:0000313" key="2">
    <source>
        <dbReference type="EMBL" id="KAF7293638.1"/>
    </source>
</evidence>
<dbReference type="Proteomes" id="UP000636479">
    <property type="component" value="Unassembled WGS sequence"/>
</dbReference>
<keyword evidence="4" id="KW-1185">Reference proteome</keyword>
<comment type="caution">
    <text evidence="3">The sequence shown here is derived from an EMBL/GenBank/DDBJ whole genome shotgun (WGS) entry which is preliminary data.</text>
</comment>